<dbReference type="NCBIfam" id="NF001924">
    <property type="entry name" value="PRK00702.1"/>
    <property type="match status" value="1"/>
</dbReference>
<protein>
    <recommendedName>
        <fullName evidence="3">Ribose-5-phosphate isomerase A</fullName>
        <ecNumber evidence="3">5.3.1.6</ecNumber>
    </recommendedName>
    <alternativeName>
        <fullName evidence="3">Phosphoriboisomerase A</fullName>
        <shortName evidence="3">PRI</shortName>
    </alternativeName>
</protein>
<dbReference type="NCBIfam" id="TIGR00021">
    <property type="entry name" value="rpiA"/>
    <property type="match status" value="1"/>
</dbReference>
<dbReference type="InterPro" id="IPR020672">
    <property type="entry name" value="Ribose5P_isomerase_typA_subgr"/>
</dbReference>
<accession>A0A4Q7MZQ0</accession>
<dbReference type="FunFam" id="3.40.50.1360:FF:000001">
    <property type="entry name" value="Ribose-5-phosphate isomerase A"/>
    <property type="match status" value="1"/>
</dbReference>
<evidence type="ECO:0000313" key="5">
    <source>
        <dbReference type="Proteomes" id="UP000293874"/>
    </source>
</evidence>
<dbReference type="GO" id="GO:0005829">
    <property type="term" value="C:cytosol"/>
    <property type="evidence" value="ECO:0007669"/>
    <property type="project" value="TreeGrafter"/>
</dbReference>
<dbReference type="UniPathway" id="UPA00115">
    <property type="reaction ID" value="UER00412"/>
</dbReference>
<evidence type="ECO:0000313" key="4">
    <source>
        <dbReference type="EMBL" id="RZS72713.1"/>
    </source>
</evidence>
<dbReference type="Pfam" id="PF06026">
    <property type="entry name" value="Rib_5-P_isom_A"/>
    <property type="match status" value="1"/>
</dbReference>
<dbReference type="Gene3D" id="3.30.70.260">
    <property type="match status" value="1"/>
</dbReference>
<evidence type="ECO:0000256" key="2">
    <source>
        <dbReference type="ARBA" id="ARBA00023235"/>
    </source>
</evidence>
<name>A0A4Q7MZQ0_9BACT</name>
<dbReference type="SUPFAM" id="SSF75445">
    <property type="entry name" value="D-ribose-5-phosphate isomerase (RpiA), lid domain"/>
    <property type="match status" value="1"/>
</dbReference>
<keyword evidence="2 3" id="KW-0413">Isomerase</keyword>
<proteinExistence type="inferred from homology"/>
<dbReference type="AlphaFoldDB" id="A0A4Q7MZQ0"/>
<organism evidence="4 5">
    <name type="scientific">Pseudobacter ginsenosidimutans</name>
    <dbReference type="NCBI Taxonomy" id="661488"/>
    <lineage>
        <taxon>Bacteria</taxon>
        <taxon>Pseudomonadati</taxon>
        <taxon>Bacteroidota</taxon>
        <taxon>Chitinophagia</taxon>
        <taxon>Chitinophagales</taxon>
        <taxon>Chitinophagaceae</taxon>
        <taxon>Pseudobacter</taxon>
    </lineage>
</organism>
<dbReference type="PANTHER" id="PTHR11934:SF0">
    <property type="entry name" value="RIBOSE-5-PHOSPHATE ISOMERASE"/>
    <property type="match status" value="1"/>
</dbReference>
<dbReference type="GO" id="GO:0009052">
    <property type="term" value="P:pentose-phosphate shunt, non-oxidative branch"/>
    <property type="evidence" value="ECO:0007669"/>
    <property type="project" value="UniProtKB-UniRule"/>
</dbReference>
<comment type="similarity">
    <text evidence="3">Belongs to the ribose 5-phosphate isomerase family.</text>
</comment>
<dbReference type="CDD" id="cd01398">
    <property type="entry name" value="RPI_A"/>
    <property type="match status" value="1"/>
</dbReference>
<feature type="binding site" evidence="3">
    <location>
        <begin position="29"/>
        <end position="32"/>
    </location>
    <ligand>
        <name>substrate</name>
    </ligand>
</feature>
<sequence length="230" mass="24643">MLTNAAIKELVGTQAAELVQSGMTIGIGTGTTMEWMIRALGKKVNSGLEIRAVSTSQASNELAAQFNIPLIELNDAAKIQLAIDGADEIDPQLQLIKGGGGALFQEKMVAAAAEEFVVIADDTKLVDQLGAYPLPVEVMIFNWKQVDKQLAKLIGKPQQLRLKKDGSPFMTDHGNYIIDISFGVIENPDALNQALHDIPGVIETGLFLGMAGKALIGYPDGQTEWIERAG</sequence>
<reference evidence="4 5" key="1">
    <citation type="submission" date="2019-02" db="EMBL/GenBank/DDBJ databases">
        <title>Genomic Encyclopedia of Type Strains, Phase IV (KMG-IV): sequencing the most valuable type-strain genomes for metagenomic binning, comparative biology and taxonomic classification.</title>
        <authorList>
            <person name="Goeker M."/>
        </authorList>
    </citation>
    <scope>NUCLEOTIDE SEQUENCE [LARGE SCALE GENOMIC DNA]</scope>
    <source>
        <strain evidence="4 5">DSM 18116</strain>
    </source>
</reference>
<comment type="caution">
    <text evidence="4">The sequence shown here is derived from an EMBL/GenBank/DDBJ whole genome shotgun (WGS) entry which is preliminary data.</text>
</comment>
<comment type="function">
    <text evidence="3">Catalyzes the reversible conversion of ribose-5-phosphate to ribulose 5-phosphate.</text>
</comment>
<comment type="pathway">
    <text evidence="3">Carbohydrate degradation; pentose phosphate pathway; D-ribose 5-phosphate from D-ribulose 5-phosphate (non-oxidative stage): step 1/1.</text>
</comment>
<dbReference type="GO" id="GO:0006014">
    <property type="term" value="P:D-ribose metabolic process"/>
    <property type="evidence" value="ECO:0007669"/>
    <property type="project" value="TreeGrafter"/>
</dbReference>
<dbReference type="SMART" id="SM01134">
    <property type="entry name" value="DeoRC"/>
    <property type="match status" value="1"/>
</dbReference>
<comment type="catalytic activity">
    <reaction evidence="1 3">
        <text>aldehydo-D-ribose 5-phosphate = D-ribulose 5-phosphate</text>
        <dbReference type="Rhea" id="RHEA:14657"/>
        <dbReference type="ChEBI" id="CHEBI:58121"/>
        <dbReference type="ChEBI" id="CHEBI:58273"/>
        <dbReference type="EC" id="5.3.1.6"/>
    </reaction>
</comment>
<feature type="binding site" evidence="3">
    <location>
        <begin position="97"/>
        <end position="100"/>
    </location>
    <ligand>
        <name>substrate</name>
    </ligand>
</feature>
<dbReference type="PANTHER" id="PTHR11934">
    <property type="entry name" value="RIBOSE-5-PHOSPHATE ISOMERASE"/>
    <property type="match status" value="1"/>
</dbReference>
<gene>
    <name evidence="3" type="primary">rpiA</name>
    <name evidence="4" type="ORF">EV199_4636</name>
</gene>
<feature type="active site" description="Proton acceptor" evidence="3">
    <location>
        <position position="106"/>
    </location>
</feature>
<dbReference type="EMBL" id="SGXA01000002">
    <property type="protein sequence ID" value="RZS72713.1"/>
    <property type="molecule type" value="Genomic_DNA"/>
</dbReference>
<dbReference type="InterPro" id="IPR004788">
    <property type="entry name" value="Ribose5P_isomerase_type_A"/>
</dbReference>
<evidence type="ECO:0000256" key="3">
    <source>
        <dbReference type="HAMAP-Rule" id="MF_00170"/>
    </source>
</evidence>
<dbReference type="Gene3D" id="3.40.50.1360">
    <property type="match status" value="1"/>
</dbReference>
<evidence type="ECO:0000256" key="1">
    <source>
        <dbReference type="ARBA" id="ARBA00001713"/>
    </source>
</evidence>
<dbReference type="HAMAP" id="MF_00170">
    <property type="entry name" value="Rib_5P_isom_A"/>
    <property type="match status" value="1"/>
</dbReference>
<keyword evidence="5" id="KW-1185">Reference proteome</keyword>
<dbReference type="RefSeq" id="WP_130543102.1">
    <property type="nucleotide sequence ID" value="NZ_CP042431.1"/>
</dbReference>
<dbReference type="InterPro" id="IPR037171">
    <property type="entry name" value="NagB/RpiA_transferase-like"/>
</dbReference>
<dbReference type="Proteomes" id="UP000293874">
    <property type="component" value="Unassembled WGS sequence"/>
</dbReference>
<dbReference type="SUPFAM" id="SSF100950">
    <property type="entry name" value="NagB/RpiA/CoA transferase-like"/>
    <property type="match status" value="1"/>
</dbReference>
<dbReference type="EC" id="5.3.1.6" evidence="3"/>
<comment type="subunit">
    <text evidence="3">Homodimer.</text>
</comment>
<feature type="binding site" evidence="3">
    <location>
        <position position="124"/>
    </location>
    <ligand>
        <name>substrate</name>
    </ligand>
</feature>
<feature type="binding site" evidence="3">
    <location>
        <begin position="84"/>
        <end position="87"/>
    </location>
    <ligand>
        <name>substrate</name>
    </ligand>
</feature>
<dbReference type="OrthoDB" id="5870696at2"/>
<dbReference type="GO" id="GO:0004751">
    <property type="term" value="F:ribose-5-phosphate isomerase activity"/>
    <property type="evidence" value="ECO:0007669"/>
    <property type="project" value="UniProtKB-UniRule"/>
</dbReference>